<evidence type="ECO:0000256" key="1">
    <source>
        <dbReference type="ARBA" id="ARBA00001933"/>
    </source>
</evidence>
<dbReference type="EMBL" id="JAQQWI010000003">
    <property type="protein sequence ID" value="KAK8036907.1"/>
    <property type="molecule type" value="Genomic_DNA"/>
</dbReference>
<dbReference type="PANTHER" id="PTHR42790">
    <property type="entry name" value="AMINOTRANSFERASE"/>
    <property type="match status" value="1"/>
</dbReference>
<dbReference type="PANTHER" id="PTHR42790:SF21">
    <property type="entry name" value="AROMATIC_AMINOADIPATE AMINOTRANSFERASE 1"/>
    <property type="match status" value="1"/>
</dbReference>
<comment type="cofactor">
    <cofactor evidence="1">
        <name>pyridoxal 5'-phosphate</name>
        <dbReference type="ChEBI" id="CHEBI:597326"/>
    </cofactor>
</comment>
<dbReference type="InterPro" id="IPR015421">
    <property type="entry name" value="PyrdxlP-dep_Trfase_major"/>
</dbReference>
<evidence type="ECO:0000256" key="2">
    <source>
        <dbReference type="ARBA" id="ARBA00007441"/>
    </source>
</evidence>
<dbReference type="Gene3D" id="3.40.640.10">
    <property type="entry name" value="Type I PLP-dependent aspartate aminotransferase-like (Major domain)"/>
    <property type="match status" value="1"/>
</dbReference>
<dbReference type="InterPro" id="IPR004839">
    <property type="entry name" value="Aminotransferase_I/II_large"/>
</dbReference>
<evidence type="ECO:0000313" key="8">
    <source>
        <dbReference type="EMBL" id="KAK8036907.1"/>
    </source>
</evidence>
<sequence length="447" mass="49491">MPTNTSESCKQVRGVDDHAGPQLARDWRGPGAPSADFFPFLAAEYTVPSAEFPDEAPASCTTQLHIGMKDVSEGTSNYDLSSALQYGVGTGSRQLLGFVKEHVKLFHDPPYLDWDCILTTGNTSAMDTVMRIFGRKGVTMVIENHTYPTCFETGLPLGYAFFPAKMDDDGLVPDELDRALSSWDEEARGMRRPSMLYTIPTGQNPSGATPSAERRRQVYAVARKHDLYILEDDPYYVFQFDSAPAAASPTTEQYAQSLLPSYLRLDTDGRVFRMDSFAKTVSPGARVGWVTAARPVVERVMRVHEVSTQHPSGLSQVALYRLLHDEWGHAGWARWMRHICAGYRRRRDVMVGACEASLPREVVGWKAPSAGFFAETLSAHEVEQAIYDAAIRHQVLVVPGSWFLVDQGRSGMDTVCFRMTFAAPATNAIPDAVKALGHAIREVFRLG</sequence>
<evidence type="ECO:0000256" key="4">
    <source>
        <dbReference type="ARBA" id="ARBA00022679"/>
    </source>
</evidence>
<name>A0ABR1SRT6_9PEZI</name>
<keyword evidence="9" id="KW-1185">Reference proteome</keyword>
<organism evidence="8 9">
    <name type="scientific">Apiospora marii</name>
    <dbReference type="NCBI Taxonomy" id="335849"/>
    <lineage>
        <taxon>Eukaryota</taxon>
        <taxon>Fungi</taxon>
        <taxon>Dikarya</taxon>
        <taxon>Ascomycota</taxon>
        <taxon>Pezizomycotina</taxon>
        <taxon>Sordariomycetes</taxon>
        <taxon>Xylariomycetidae</taxon>
        <taxon>Amphisphaeriales</taxon>
        <taxon>Apiosporaceae</taxon>
        <taxon>Apiospora</taxon>
    </lineage>
</organism>
<keyword evidence="5" id="KW-0663">Pyridoxal phosphate</keyword>
<feature type="region of interest" description="Disordered" evidence="6">
    <location>
        <begin position="1"/>
        <end position="22"/>
    </location>
</feature>
<protein>
    <recommendedName>
        <fullName evidence="7">Aminotransferase class I/classII large domain-containing protein</fullName>
    </recommendedName>
</protein>
<dbReference type="InterPro" id="IPR050859">
    <property type="entry name" value="Class-I_PLP-dep_aminotransf"/>
</dbReference>
<dbReference type="SUPFAM" id="SSF53383">
    <property type="entry name" value="PLP-dependent transferases"/>
    <property type="match status" value="1"/>
</dbReference>
<keyword evidence="4" id="KW-0808">Transferase</keyword>
<comment type="similarity">
    <text evidence="2">Belongs to the class-I pyridoxal-phosphate-dependent aminotransferase family.</text>
</comment>
<dbReference type="CDD" id="cd00609">
    <property type="entry name" value="AAT_like"/>
    <property type="match status" value="1"/>
</dbReference>
<feature type="domain" description="Aminotransferase class I/classII large" evidence="7">
    <location>
        <begin position="121"/>
        <end position="436"/>
    </location>
</feature>
<accession>A0ABR1SRT6</accession>
<comment type="caution">
    <text evidence="8">The sequence shown here is derived from an EMBL/GenBank/DDBJ whole genome shotgun (WGS) entry which is preliminary data.</text>
</comment>
<evidence type="ECO:0000256" key="5">
    <source>
        <dbReference type="ARBA" id="ARBA00022898"/>
    </source>
</evidence>
<evidence type="ECO:0000256" key="6">
    <source>
        <dbReference type="SAM" id="MobiDB-lite"/>
    </source>
</evidence>
<evidence type="ECO:0000313" key="9">
    <source>
        <dbReference type="Proteomes" id="UP001396898"/>
    </source>
</evidence>
<gene>
    <name evidence="8" type="ORF">PG991_001221</name>
</gene>
<dbReference type="InterPro" id="IPR015424">
    <property type="entry name" value="PyrdxlP-dep_Trfase"/>
</dbReference>
<reference evidence="8 9" key="1">
    <citation type="submission" date="2023-01" db="EMBL/GenBank/DDBJ databases">
        <title>Analysis of 21 Apiospora genomes using comparative genomics revels a genus with tremendous synthesis potential of carbohydrate active enzymes and secondary metabolites.</title>
        <authorList>
            <person name="Sorensen T."/>
        </authorList>
    </citation>
    <scope>NUCLEOTIDE SEQUENCE [LARGE SCALE GENOMIC DNA]</scope>
    <source>
        <strain evidence="8 9">CBS 20057</strain>
    </source>
</reference>
<evidence type="ECO:0000256" key="3">
    <source>
        <dbReference type="ARBA" id="ARBA00022576"/>
    </source>
</evidence>
<dbReference type="Pfam" id="PF00155">
    <property type="entry name" value="Aminotran_1_2"/>
    <property type="match status" value="1"/>
</dbReference>
<keyword evidence="3" id="KW-0032">Aminotransferase</keyword>
<evidence type="ECO:0000259" key="7">
    <source>
        <dbReference type="Pfam" id="PF00155"/>
    </source>
</evidence>
<proteinExistence type="inferred from homology"/>
<dbReference type="Proteomes" id="UP001396898">
    <property type="component" value="Unassembled WGS sequence"/>
</dbReference>